<dbReference type="PATRIC" id="fig|1068978.7.peg.5720"/>
<feature type="region of interest" description="Disordered" evidence="1">
    <location>
        <begin position="21"/>
        <end position="40"/>
    </location>
</feature>
<evidence type="ECO:0000256" key="1">
    <source>
        <dbReference type="SAM" id="MobiDB-lite"/>
    </source>
</evidence>
<dbReference type="EMBL" id="CP009110">
    <property type="protein sequence ID" value="AIJ25421.1"/>
    <property type="molecule type" value="Genomic_DNA"/>
</dbReference>
<proteinExistence type="predicted"/>
<dbReference type="STRING" id="1068978.AMETH_5329"/>
<accession>A0A076N2P6</accession>
<reference evidence="2 3" key="1">
    <citation type="submission" date="2014-07" db="EMBL/GenBank/DDBJ databases">
        <title>Whole Genome Sequence of the Amycolatopsis methanolica 239.</title>
        <authorList>
            <person name="Tang B."/>
        </authorList>
    </citation>
    <scope>NUCLEOTIDE SEQUENCE [LARGE SCALE GENOMIC DNA]</scope>
    <source>
        <strain evidence="2 3">239</strain>
    </source>
</reference>
<dbReference type="AlphaFoldDB" id="A0A076N2P6"/>
<dbReference type="KEGG" id="amq:AMETH_5329"/>
<name>A0A076N2P6_AMYME</name>
<evidence type="ECO:0000313" key="3">
    <source>
        <dbReference type="Proteomes" id="UP000062973"/>
    </source>
</evidence>
<evidence type="ECO:0000313" key="2">
    <source>
        <dbReference type="EMBL" id="AIJ25421.1"/>
    </source>
</evidence>
<protein>
    <submittedName>
        <fullName evidence="2">Uncharacterized protein</fullName>
    </submittedName>
</protein>
<sequence length="57" mass="6307">MVVPSPDGVCLPSEGIFHALHPGHRPRAAGPGAHRDHAGMRAIRPPTWVMDMLKRRY</sequence>
<organism evidence="2 3">
    <name type="scientific">Amycolatopsis methanolica 239</name>
    <dbReference type="NCBI Taxonomy" id="1068978"/>
    <lineage>
        <taxon>Bacteria</taxon>
        <taxon>Bacillati</taxon>
        <taxon>Actinomycetota</taxon>
        <taxon>Actinomycetes</taxon>
        <taxon>Pseudonocardiales</taxon>
        <taxon>Pseudonocardiaceae</taxon>
        <taxon>Amycolatopsis</taxon>
        <taxon>Amycolatopsis methanolica group</taxon>
    </lineage>
</organism>
<gene>
    <name evidence="2" type="ORF">AMETH_5329</name>
</gene>
<dbReference type="HOGENOM" id="CLU_2986378_0_0_11"/>
<dbReference type="Proteomes" id="UP000062973">
    <property type="component" value="Chromosome"/>
</dbReference>
<keyword evidence="3" id="KW-1185">Reference proteome</keyword>